<accession>A0A3M9MVK8</accession>
<dbReference type="Pfam" id="PF06877">
    <property type="entry name" value="RraB"/>
    <property type="match status" value="1"/>
</dbReference>
<dbReference type="AlphaFoldDB" id="A0A3M9MVK8"/>
<dbReference type="Proteomes" id="UP000272117">
    <property type="component" value="Unassembled WGS sequence"/>
</dbReference>
<sequence length="262" mass="30176">METNLQQPDWEVYFCHIDNRPAFIGLDLNLHPLAPIEGLSKIIEVTVPLTDPQEDGFPGEAEWEPLGDIEDSIADTLETTLGALFVGKTLNHGLRKFYFYADEVLLADHYVAQAMEGFPNYNYEADTWEDPNWETYLEFLFPEPEDLQKIQNGKLLRHLEENGDNPSIARQVDHWIYFKDEASRQHFWRKIEILGFQKVEESFEPEIQETPYKLQVASESKLEEEAINGLVLSLWSLAQEYGAEYDGWETSVETGEDTAPLS</sequence>
<dbReference type="SUPFAM" id="SSF89946">
    <property type="entry name" value="Hypothetical protein VC0424"/>
    <property type="match status" value="1"/>
</dbReference>
<dbReference type="EMBL" id="RJJD01000003">
    <property type="protein sequence ID" value="RNI28963.1"/>
    <property type="molecule type" value="Genomic_DNA"/>
</dbReference>
<keyword evidence="4" id="KW-1185">Reference proteome</keyword>
<evidence type="ECO:0000259" key="2">
    <source>
        <dbReference type="Pfam" id="PF06877"/>
    </source>
</evidence>
<dbReference type="InterPro" id="IPR009671">
    <property type="entry name" value="RraB_dom"/>
</dbReference>
<feature type="domain" description="DUF695" evidence="1">
    <location>
        <begin position="9"/>
        <end position="141"/>
    </location>
</feature>
<protein>
    <submittedName>
        <fullName evidence="3">DUF695 domain-containing protein</fullName>
    </submittedName>
</protein>
<gene>
    <name evidence="3" type="ORF">EFB08_05885</name>
</gene>
<evidence type="ECO:0000259" key="1">
    <source>
        <dbReference type="Pfam" id="PF05117"/>
    </source>
</evidence>
<evidence type="ECO:0000313" key="3">
    <source>
        <dbReference type="EMBL" id="RNI28963.1"/>
    </source>
</evidence>
<reference evidence="3 4" key="1">
    <citation type="submission" date="2018-11" db="EMBL/GenBank/DDBJ databases">
        <title>Rufibacter latericius sp. nov., isolated from water in Baiyang Lake.</title>
        <authorList>
            <person name="Yang Y."/>
        </authorList>
    </citation>
    <scope>NUCLEOTIDE SEQUENCE [LARGE SCALE GENOMIC DNA]</scope>
    <source>
        <strain evidence="3 4">R-22-1c-1</strain>
    </source>
</reference>
<dbReference type="RefSeq" id="WP_123126021.1">
    <property type="nucleotide sequence ID" value="NZ_RJJD01000003.1"/>
</dbReference>
<organism evidence="3 4">
    <name type="scientific">Rufibacter latericius</name>
    <dbReference type="NCBI Taxonomy" id="2487040"/>
    <lineage>
        <taxon>Bacteria</taxon>
        <taxon>Pseudomonadati</taxon>
        <taxon>Bacteroidota</taxon>
        <taxon>Cytophagia</taxon>
        <taxon>Cytophagales</taxon>
        <taxon>Hymenobacteraceae</taxon>
        <taxon>Rufibacter</taxon>
    </lineage>
</organism>
<feature type="domain" description="Regulator of ribonuclease activity B" evidence="2">
    <location>
        <begin position="150"/>
        <end position="250"/>
    </location>
</feature>
<evidence type="ECO:0000313" key="4">
    <source>
        <dbReference type="Proteomes" id="UP000272117"/>
    </source>
</evidence>
<dbReference type="OrthoDB" id="7839302at2"/>
<dbReference type="InterPro" id="IPR016097">
    <property type="entry name" value="DUF695"/>
</dbReference>
<dbReference type="Pfam" id="PF05117">
    <property type="entry name" value="DUF695"/>
    <property type="match status" value="1"/>
</dbReference>
<dbReference type="InterPro" id="IPR036701">
    <property type="entry name" value="RraB-like_sf"/>
</dbReference>
<dbReference type="Gene3D" id="3.30.70.970">
    <property type="entry name" value="RraB-like"/>
    <property type="match status" value="1"/>
</dbReference>
<proteinExistence type="predicted"/>
<name>A0A3M9MVK8_9BACT</name>
<comment type="caution">
    <text evidence="3">The sequence shown here is derived from an EMBL/GenBank/DDBJ whole genome shotgun (WGS) entry which is preliminary data.</text>
</comment>